<keyword evidence="4" id="KW-1185">Reference proteome</keyword>
<evidence type="ECO:0000313" key="4">
    <source>
        <dbReference type="Proteomes" id="UP001596004"/>
    </source>
</evidence>
<comment type="caution">
    <text evidence="3">The sequence shown here is derived from an EMBL/GenBank/DDBJ whole genome shotgun (WGS) entry which is preliminary data.</text>
</comment>
<dbReference type="Pfam" id="PF22624">
    <property type="entry name" value="AASDHPPT_N"/>
    <property type="match status" value="1"/>
</dbReference>
<dbReference type="EMBL" id="JBHSFP010000012">
    <property type="protein sequence ID" value="MFC4532947.1"/>
    <property type="molecule type" value="Genomic_DNA"/>
</dbReference>
<dbReference type="Proteomes" id="UP001596004">
    <property type="component" value="Unassembled WGS sequence"/>
</dbReference>
<proteinExistence type="predicted"/>
<organism evidence="3 4">
    <name type="scientific">Sphaerisporangium dianthi</name>
    <dbReference type="NCBI Taxonomy" id="1436120"/>
    <lineage>
        <taxon>Bacteria</taxon>
        <taxon>Bacillati</taxon>
        <taxon>Actinomycetota</taxon>
        <taxon>Actinomycetes</taxon>
        <taxon>Streptosporangiales</taxon>
        <taxon>Streptosporangiaceae</taxon>
        <taxon>Sphaerisporangium</taxon>
    </lineage>
</organism>
<dbReference type="SUPFAM" id="SSF56214">
    <property type="entry name" value="4'-phosphopantetheinyl transferase"/>
    <property type="match status" value="2"/>
</dbReference>
<sequence>MRDSIVMAGRTDAVLAAVGGTLTDTERERAARFVRDRDRDDFVAAHLLVRQCAAACLGLPADELTLIQYCDEHGPGHGRPSIAEAPDLGVSLSHTSGYVCAVAGTGRVGVDAEHVPDGEVDRGLVEFTLTPRELALFGYDKRRVIRQWVRKEALVKRGELKIDDFPLTDLSDMDGHGAPEGTPGWKGRRLLEWTSGPVVGAAVTDHPAELRRIDA</sequence>
<dbReference type="PANTHER" id="PTHR12215:SF10">
    <property type="entry name" value="L-AMINOADIPATE-SEMIALDEHYDE DEHYDROGENASE-PHOSPHOPANTETHEINYL TRANSFERASE"/>
    <property type="match status" value="1"/>
</dbReference>
<accession>A0ABV9CJT1</accession>
<dbReference type="Gene3D" id="3.90.470.20">
    <property type="entry name" value="4'-phosphopantetheinyl transferase domain"/>
    <property type="match status" value="1"/>
</dbReference>
<protein>
    <submittedName>
        <fullName evidence="3">4'-phosphopantetheinyl transferase family protein</fullName>
    </submittedName>
</protein>
<evidence type="ECO:0000256" key="1">
    <source>
        <dbReference type="ARBA" id="ARBA00022679"/>
    </source>
</evidence>
<evidence type="ECO:0000313" key="3">
    <source>
        <dbReference type="EMBL" id="MFC4532947.1"/>
    </source>
</evidence>
<feature type="domain" description="4'-phosphopantetheinyl transferase N-terminal" evidence="2">
    <location>
        <begin position="18"/>
        <end position="103"/>
    </location>
</feature>
<dbReference type="InterPro" id="IPR055066">
    <property type="entry name" value="AASDHPPT_N"/>
</dbReference>
<dbReference type="PANTHER" id="PTHR12215">
    <property type="entry name" value="PHOSPHOPANTETHEINE TRANSFERASE"/>
    <property type="match status" value="1"/>
</dbReference>
<dbReference type="InterPro" id="IPR050559">
    <property type="entry name" value="P-Pant_transferase_sf"/>
</dbReference>
<name>A0ABV9CJT1_9ACTN</name>
<gene>
    <name evidence="3" type="ORF">ACFO60_19395</name>
</gene>
<dbReference type="RefSeq" id="WP_380841884.1">
    <property type="nucleotide sequence ID" value="NZ_JBHSFP010000012.1"/>
</dbReference>
<dbReference type="InterPro" id="IPR037143">
    <property type="entry name" value="4-PPantetheinyl_Trfase_dom_sf"/>
</dbReference>
<keyword evidence="1 3" id="KW-0808">Transferase</keyword>
<dbReference type="GO" id="GO:0016740">
    <property type="term" value="F:transferase activity"/>
    <property type="evidence" value="ECO:0007669"/>
    <property type="project" value="UniProtKB-KW"/>
</dbReference>
<reference evidence="4" key="1">
    <citation type="journal article" date="2019" name="Int. J. Syst. Evol. Microbiol.">
        <title>The Global Catalogue of Microorganisms (GCM) 10K type strain sequencing project: providing services to taxonomists for standard genome sequencing and annotation.</title>
        <authorList>
            <consortium name="The Broad Institute Genomics Platform"/>
            <consortium name="The Broad Institute Genome Sequencing Center for Infectious Disease"/>
            <person name="Wu L."/>
            <person name="Ma J."/>
        </authorList>
    </citation>
    <scope>NUCLEOTIDE SEQUENCE [LARGE SCALE GENOMIC DNA]</scope>
    <source>
        <strain evidence="4">CGMCC 4.7132</strain>
    </source>
</reference>
<evidence type="ECO:0000259" key="2">
    <source>
        <dbReference type="Pfam" id="PF22624"/>
    </source>
</evidence>